<sequence>MKKEELKIRKEKLQKQHEDWIKKKAILNALKELNKLSIDQNQKDIIKQKQVWEEAGEQYGKELGSEIAEQLKLKEEAIKTESRKVKQFEQHLTDKIQVKEDMSISKNVKKFFEDIKSLDDVMNMPNINLNHSQLTRFVPGKIVQSLFGSIQNKNKDKIIRIKAIKEYITELCLVTNILQCYEREAKDTRGTNNTFWINDYQLDTMQKITLQPESTNKVLSQINEFAYDSVLTRNGDLLISDQTSSLRILKGTKGSDSF</sequence>
<keyword evidence="3" id="KW-1185">Reference proteome</keyword>
<name>A0A8S3UYU1_MYTED</name>
<keyword evidence="1" id="KW-0175">Coiled coil</keyword>
<dbReference type="EMBL" id="CAJPWZ010002960">
    <property type="protein sequence ID" value="CAG2249095.1"/>
    <property type="molecule type" value="Genomic_DNA"/>
</dbReference>
<accession>A0A8S3UYU1</accession>
<evidence type="ECO:0000313" key="3">
    <source>
        <dbReference type="Proteomes" id="UP000683360"/>
    </source>
</evidence>
<evidence type="ECO:0000313" key="2">
    <source>
        <dbReference type="EMBL" id="CAG2249095.1"/>
    </source>
</evidence>
<comment type="caution">
    <text evidence="2">The sequence shown here is derived from an EMBL/GenBank/DDBJ whole genome shotgun (WGS) entry which is preliminary data.</text>
</comment>
<gene>
    <name evidence="2" type="ORF">MEDL_60895</name>
</gene>
<dbReference type="Proteomes" id="UP000683360">
    <property type="component" value="Unassembled WGS sequence"/>
</dbReference>
<reference evidence="2" key="1">
    <citation type="submission" date="2021-03" db="EMBL/GenBank/DDBJ databases">
        <authorList>
            <person name="Bekaert M."/>
        </authorList>
    </citation>
    <scope>NUCLEOTIDE SEQUENCE</scope>
</reference>
<feature type="coiled-coil region" evidence="1">
    <location>
        <begin position="3"/>
        <end position="30"/>
    </location>
</feature>
<evidence type="ECO:0000256" key="1">
    <source>
        <dbReference type="SAM" id="Coils"/>
    </source>
</evidence>
<proteinExistence type="predicted"/>
<dbReference type="OrthoDB" id="10510310at2759"/>
<organism evidence="2 3">
    <name type="scientific">Mytilus edulis</name>
    <name type="common">Blue mussel</name>
    <dbReference type="NCBI Taxonomy" id="6550"/>
    <lineage>
        <taxon>Eukaryota</taxon>
        <taxon>Metazoa</taxon>
        <taxon>Spiralia</taxon>
        <taxon>Lophotrochozoa</taxon>
        <taxon>Mollusca</taxon>
        <taxon>Bivalvia</taxon>
        <taxon>Autobranchia</taxon>
        <taxon>Pteriomorphia</taxon>
        <taxon>Mytilida</taxon>
        <taxon>Mytiloidea</taxon>
        <taxon>Mytilidae</taxon>
        <taxon>Mytilinae</taxon>
        <taxon>Mytilus</taxon>
    </lineage>
</organism>
<protein>
    <submittedName>
        <fullName evidence="2">Uncharacterized protein</fullName>
    </submittedName>
</protein>
<dbReference type="AlphaFoldDB" id="A0A8S3UYU1"/>